<evidence type="ECO:0000256" key="2">
    <source>
        <dbReference type="ARBA" id="ARBA00022630"/>
    </source>
</evidence>
<name>A0ABR1SKA9_9PEZI</name>
<dbReference type="InterPro" id="IPR036318">
    <property type="entry name" value="FAD-bd_PCMH-like_sf"/>
</dbReference>
<dbReference type="EMBL" id="JAQQWK010000009">
    <property type="protein sequence ID" value="KAK8034768.1"/>
    <property type="molecule type" value="Genomic_DNA"/>
</dbReference>
<reference evidence="6 7" key="1">
    <citation type="submission" date="2023-01" db="EMBL/GenBank/DDBJ databases">
        <title>Analysis of 21 Apiospora genomes using comparative genomics revels a genus with tremendous synthesis potential of carbohydrate active enzymes and secondary metabolites.</title>
        <authorList>
            <person name="Sorensen T."/>
        </authorList>
    </citation>
    <scope>NUCLEOTIDE SEQUENCE [LARGE SCALE GENOMIC DNA]</scope>
    <source>
        <strain evidence="6 7">CBS 33761</strain>
    </source>
</reference>
<comment type="similarity">
    <text evidence="1">Belongs to the oxygen-dependent FAD-linked oxidoreductase family.</text>
</comment>
<evidence type="ECO:0000256" key="4">
    <source>
        <dbReference type="ARBA" id="ARBA00023002"/>
    </source>
</evidence>
<keyword evidence="4" id="KW-0560">Oxidoreductase</keyword>
<evidence type="ECO:0000256" key="3">
    <source>
        <dbReference type="ARBA" id="ARBA00022827"/>
    </source>
</evidence>
<evidence type="ECO:0000313" key="6">
    <source>
        <dbReference type="EMBL" id="KAK8034768.1"/>
    </source>
</evidence>
<feature type="non-terminal residue" evidence="6">
    <location>
        <position position="1"/>
    </location>
</feature>
<evidence type="ECO:0000256" key="1">
    <source>
        <dbReference type="ARBA" id="ARBA00005466"/>
    </source>
</evidence>
<accession>A0ABR1SKA9</accession>
<dbReference type="InterPro" id="IPR016166">
    <property type="entry name" value="FAD-bd_PCMH"/>
</dbReference>
<gene>
    <name evidence="6" type="ORF">PG993_009763</name>
</gene>
<dbReference type="Gene3D" id="3.30.465.10">
    <property type="match status" value="1"/>
</dbReference>
<dbReference type="PANTHER" id="PTHR42973">
    <property type="entry name" value="BINDING OXIDOREDUCTASE, PUTATIVE (AFU_ORTHOLOGUE AFUA_1G17690)-RELATED"/>
    <property type="match status" value="1"/>
</dbReference>
<keyword evidence="7" id="KW-1185">Reference proteome</keyword>
<comment type="caution">
    <text evidence="6">The sequence shown here is derived from an EMBL/GenBank/DDBJ whole genome shotgun (WGS) entry which is preliminary data.</text>
</comment>
<organism evidence="6 7">
    <name type="scientific">Apiospora rasikravindrae</name>
    <dbReference type="NCBI Taxonomy" id="990691"/>
    <lineage>
        <taxon>Eukaryota</taxon>
        <taxon>Fungi</taxon>
        <taxon>Dikarya</taxon>
        <taxon>Ascomycota</taxon>
        <taxon>Pezizomycotina</taxon>
        <taxon>Sordariomycetes</taxon>
        <taxon>Xylariomycetidae</taxon>
        <taxon>Amphisphaeriales</taxon>
        <taxon>Apiosporaceae</taxon>
        <taxon>Apiospora</taxon>
    </lineage>
</organism>
<proteinExistence type="inferred from homology"/>
<dbReference type="PANTHER" id="PTHR42973:SF53">
    <property type="entry name" value="FAD-BINDING PCMH-TYPE DOMAIN-CONTAINING PROTEIN-RELATED"/>
    <property type="match status" value="1"/>
</dbReference>
<sequence length="554" mass="60668">VLFRVPTRRFVSSCPTNPLGRGCLFHLLICQQCNLLEAAGFQVLRPNTAEYKAREAEYYSASARMSPSCIVQPKIAEEVSKLIKLLVANTTSNWAVRCGGHLAWGPAADIHDGVTIDLGLMNQTEYDTETQTAKIQGGSLWKDVYSTLELYGVTVPGGRTSTVGVGGFILGGGNNFYSGRVGFACDNVVNYEIVLSNGDLINANANENADLMKALKGGSSNFGIVTRFDMCAFVAGDLYGGLITHPLNATDRVISAFSHFVDGAADYQAGSAITFWSYIRGTSESVIISALHDATGTVDAPAFAEYAAIEQRLSSSLRKDSHLNMTIELNFEKGFRNVWFAQTVVNDPAILKFIVDQHNAFVESWKAEVGNDTFSLYTPFQPMPAVLFAHGAAQGDGNVLGMNATSMRGRNCVLHQAFLVFEGGPKLEAEARRRMTAYREAVKRESVRTGTDVAFEYLNYADKTQDPLRSYGADNVAFLRGVAAKYDPEGTLRRRMPGGSRYQRRSEYGAVKERMGEALLSANPYIFAIPRIVLHQRRPVYNDSNPCPEPLSIE</sequence>
<evidence type="ECO:0000259" key="5">
    <source>
        <dbReference type="PROSITE" id="PS51387"/>
    </source>
</evidence>
<evidence type="ECO:0000313" key="7">
    <source>
        <dbReference type="Proteomes" id="UP001444661"/>
    </source>
</evidence>
<feature type="domain" description="FAD-binding PCMH-type" evidence="5">
    <location>
        <begin position="63"/>
        <end position="235"/>
    </location>
</feature>
<keyword evidence="2" id="KW-0285">Flavoprotein</keyword>
<dbReference type="Pfam" id="PF01565">
    <property type="entry name" value="FAD_binding_4"/>
    <property type="match status" value="1"/>
</dbReference>
<dbReference type="InterPro" id="IPR016169">
    <property type="entry name" value="FAD-bd_PCMH_sub2"/>
</dbReference>
<protein>
    <recommendedName>
        <fullName evidence="5">FAD-binding PCMH-type domain-containing protein</fullName>
    </recommendedName>
</protein>
<dbReference type="PROSITE" id="PS51387">
    <property type="entry name" value="FAD_PCMH"/>
    <property type="match status" value="1"/>
</dbReference>
<dbReference type="Proteomes" id="UP001444661">
    <property type="component" value="Unassembled WGS sequence"/>
</dbReference>
<dbReference type="SUPFAM" id="SSF56176">
    <property type="entry name" value="FAD-binding/transporter-associated domain-like"/>
    <property type="match status" value="1"/>
</dbReference>
<dbReference type="InterPro" id="IPR050416">
    <property type="entry name" value="FAD-linked_Oxidoreductase"/>
</dbReference>
<keyword evidence="3" id="KW-0274">FAD</keyword>
<dbReference type="InterPro" id="IPR006094">
    <property type="entry name" value="Oxid_FAD_bind_N"/>
</dbReference>